<comment type="cofactor">
    <cofactor evidence="1">
        <name>FAD</name>
        <dbReference type="ChEBI" id="CHEBI:57692"/>
    </cofactor>
</comment>
<dbReference type="AlphaFoldDB" id="A0A0N9IGF3"/>
<evidence type="ECO:0000256" key="5">
    <source>
        <dbReference type="ARBA" id="ARBA00023002"/>
    </source>
</evidence>
<dbReference type="InterPro" id="IPR016169">
    <property type="entry name" value="FAD-bd_PCMH_sub2"/>
</dbReference>
<gene>
    <name evidence="8" type="ORF">AOZ06_49230</name>
</gene>
<feature type="domain" description="FAD-binding PCMH-type" evidence="7">
    <location>
        <begin position="96"/>
        <end position="266"/>
    </location>
</feature>
<sequence>MELSGGVGMMDRRAFLRVAGLAGAGSVLASCSSPGPVVPGAPGTTSSLPPPVTTTTTGPPPPPNWDSLRARISGTVLLPGDAEFDKARLAFNPLTDARKPAALVRCKSKEDVQVCVGVAAESKIPIAARGGGHSYAGYSTPEGGVQVDLSELKQIQVRPDGTVRIGAGARLADVYTELAKAGRCLPAGSCPTVGIAGLTLGGGIGVLARKFGLTCDRLDAATVVAADGGVLEASGAKETDLFWALRGGGGGNFGIVTEFLFSTFPAPNLAVFTLRFPAGSVANVLGAWQQWIASAPPELWSSFVVAGAARAPACHISGCYVGAVGDLTGLLAQLNVRPSSRVVQEKDYLQGMRFFAGGGQRESFVASSRMLPGPADPAKIAQLMTGRPGVDLLIDSLGGAVADIGPSDTAFPHRKAFASAQIYGKTDAAGAARATTQVAEIRDAMSEFTGVTGYVNYIDPAMPDWANAYYGANLPRLQQVAKAVDPGKVFGFAQAVPR</sequence>
<feature type="compositionally biased region" description="Pro residues" evidence="6">
    <location>
        <begin position="48"/>
        <end position="64"/>
    </location>
</feature>
<proteinExistence type="inferred from homology"/>
<organism evidence="8 9">
    <name type="scientific">Kibdelosporangium phytohabitans</name>
    <dbReference type="NCBI Taxonomy" id="860235"/>
    <lineage>
        <taxon>Bacteria</taxon>
        <taxon>Bacillati</taxon>
        <taxon>Actinomycetota</taxon>
        <taxon>Actinomycetes</taxon>
        <taxon>Pseudonocardiales</taxon>
        <taxon>Pseudonocardiaceae</taxon>
        <taxon>Kibdelosporangium</taxon>
    </lineage>
</organism>
<dbReference type="KEGG" id="kphy:AOZ06_49230"/>
<dbReference type="InterPro" id="IPR006094">
    <property type="entry name" value="Oxid_FAD_bind_N"/>
</dbReference>
<dbReference type="Pfam" id="PF01565">
    <property type="entry name" value="FAD_binding_4"/>
    <property type="match status" value="1"/>
</dbReference>
<dbReference type="PROSITE" id="PS51387">
    <property type="entry name" value="FAD_PCMH"/>
    <property type="match status" value="1"/>
</dbReference>
<dbReference type="Gene3D" id="3.40.462.20">
    <property type="match status" value="1"/>
</dbReference>
<dbReference type="PANTHER" id="PTHR42973:SF39">
    <property type="entry name" value="FAD-BINDING PCMH-TYPE DOMAIN-CONTAINING PROTEIN"/>
    <property type="match status" value="1"/>
</dbReference>
<keyword evidence="9" id="KW-1185">Reference proteome</keyword>
<dbReference type="InterPro" id="IPR050416">
    <property type="entry name" value="FAD-linked_Oxidoreductase"/>
</dbReference>
<evidence type="ECO:0000256" key="4">
    <source>
        <dbReference type="ARBA" id="ARBA00022827"/>
    </source>
</evidence>
<dbReference type="InterPro" id="IPR036318">
    <property type="entry name" value="FAD-bd_PCMH-like_sf"/>
</dbReference>
<dbReference type="EMBL" id="CP012752">
    <property type="protein sequence ID" value="ALG15641.1"/>
    <property type="molecule type" value="Genomic_DNA"/>
</dbReference>
<dbReference type="InterPro" id="IPR012951">
    <property type="entry name" value="BBE"/>
</dbReference>
<evidence type="ECO:0000259" key="7">
    <source>
        <dbReference type="PROSITE" id="PS51387"/>
    </source>
</evidence>
<dbReference type="Gene3D" id="3.30.465.10">
    <property type="match status" value="1"/>
</dbReference>
<dbReference type="PANTHER" id="PTHR42973">
    <property type="entry name" value="BINDING OXIDOREDUCTASE, PUTATIVE (AFU_ORTHOLOGUE AFUA_1G17690)-RELATED"/>
    <property type="match status" value="1"/>
</dbReference>
<evidence type="ECO:0000256" key="6">
    <source>
        <dbReference type="SAM" id="MobiDB-lite"/>
    </source>
</evidence>
<keyword evidence="5" id="KW-0560">Oxidoreductase</keyword>
<feature type="region of interest" description="Disordered" evidence="6">
    <location>
        <begin position="34"/>
        <end position="65"/>
    </location>
</feature>
<feature type="compositionally biased region" description="Low complexity" evidence="6">
    <location>
        <begin position="34"/>
        <end position="47"/>
    </location>
</feature>
<dbReference type="Gene3D" id="3.30.43.10">
    <property type="entry name" value="Uridine Diphospho-n-acetylenolpyruvylglucosamine Reductase, domain 2"/>
    <property type="match status" value="1"/>
</dbReference>
<dbReference type="Pfam" id="PF08031">
    <property type="entry name" value="BBE"/>
    <property type="match status" value="1"/>
</dbReference>
<accession>A0A0N9IGF3</accession>
<evidence type="ECO:0000256" key="3">
    <source>
        <dbReference type="ARBA" id="ARBA00022630"/>
    </source>
</evidence>
<dbReference type="PROSITE" id="PS51318">
    <property type="entry name" value="TAT"/>
    <property type="match status" value="1"/>
</dbReference>
<keyword evidence="3" id="KW-0285">Flavoprotein</keyword>
<evidence type="ECO:0000256" key="1">
    <source>
        <dbReference type="ARBA" id="ARBA00001974"/>
    </source>
</evidence>
<name>A0A0N9IGF3_9PSEU</name>
<dbReference type="InterPro" id="IPR006311">
    <property type="entry name" value="TAT_signal"/>
</dbReference>
<evidence type="ECO:0000313" key="8">
    <source>
        <dbReference type="EMBL" id="ALG15641.1"/>
    </source>
</evidence>
<dbReference type="GO" id="GO:0071949">
    <property type="term" value="F:FAD binding"/>
    <property type="evidence" value="ECO:0007669"/>
    <property type="project" value="InterPro"/>
</dbReference>
<dbReference type="InterPro" id="IPR016166">
    <property type="entry name" value="FAD-bd_PCMH"/>
</dbReference>
<dbReference type="InterPro" id="IPR016167">
    <property type="entry name" value="FAD-bd_PCMH_sub1"/>
</dbReference>
<evidence type="ECO:0000313" key="9">
    <source>
        <dbReference type="Proteomes" id="UP000063699"/>
    </source>
</evidence>
<dbReference type="Proteomes" id="UP000063699">
    <property type="component" value="Chromosome"/>
</dbReference>
<dbReference type="GO" id="GO:0016491">
    <property type="term" value="F:oxidoreductase activity"/>
    <property type="evidence" value="ECO:0007669"/>
    <property type="project" value="UniProtKB-KW"/>
</dbReference>
<evidence type="ECO:0000256" key="2">
    <source>
        <dbReference type="ARBA" id="ARBA00005466"/>
    </source>
</evidence>
<protein>
    <submittedName>
        <fullName evidence="8">FAD-binding dehydrogenase</fullName>
    </submittedName>
</protein>
<comment type="similarity">
    <text evidence="2">Belongs to the oxygen-dependent FAD-linked oxidoreductase family.</text>
</comment>
<keyword evidence="4" id="KW-0274">FAD</keyword>
<dbReference type="InterPro" id="IPR006093">
    <property type="entry name" value="Oxy_OxRdtase_FAD_BS"/>
</dbReference>
<reference evidence="8 9" key="1">
    <citation type="submission" date="2015-07" db="EMBL/GenBank/DDBJ databases">
        <title>Genome sequencing of Kibdelosporangium phytohabitans.</title>
        <authorList>
            <person name="Qin S."/>
            <person name="Xing K."/>
        </authorList>
    </citation>
    <scope>NUCLEOTIDE SEQUENCE [LARGE SCALE GENOMIC DNA]</scope>
    <source>
        <strain evidence="8 9">KLBMP1111</strain>
    </source>
</reference>
<dbReference type="SUPFAM" id="SSF56176">
    <property type="entry name" value="FAD-binding/transporter-associated domain-like"/>
    <property type="match status" value="1"/>
</dbReference>
<dbReference type="STRING" id="860235.AOZ06_49230"/>
<dbReference type="PROSITE" id="PS00862">
    <property type="entry name" value="OX2_COVAL_FAD"/>
    <property type="match status" value="1"/>
</dbReference>